<protein>
    <submittedName>
        <fullName evidence="2">9602_t:CDS:1</fullName>
    </submittedName>
</protein>
<dbReference type="Proteomes" id="UP000789572">
    <property type="component" value="Unassembled WGS sequence"/>
</dbReference>
<evidence type="ECO:0000313" key="3">
    <source>
        <dbReference type="Proteomes" id="UP000789572"/>
    </source>
</evidence>
<reference evidence="2" key="1">
    <citation type="submission" date="2021-06" db="EMBL/GenBank/DDBJ databases">
        <authorList>
            <person name="Kallberg Y."/>
            <person name="Tangrot J."/>
            <person name="Rosling A."/>
        </authorList>
    </citation>
    <scope>NUCLEOTIDE SEQUENCE</scope>
    <source>
        <strain evidence="2">IA702</strain>
    </source>
</reference>
<accession>A0A9N9A775</accession>
<evidence type="ECO:0000313" key="2">
    <source>
        <dbReference type="EMBL" id="CAG8518883.1"/>
    </source>
</evidence>
<feature type="compositionally biased region" description="Polar residues" evidence="1">
    <location>
        <begin position="7"/>
        <end position="21"/>
    </location>
</feature>
<comment type="caution">
    <text evidence="2">The sequence shown here is derived from an EMBL/GenBank/DDBJ whole genome shotgun (WGS) entry which is preliminary data.</text>
</comment>
<feature type="region of interest" description="Disordered" evidence="1">
    <location>
        <begin position="1"/>
        <end position="23"/>
    </location>
</feature>
<sequence>MEFQPDDVSSSESTGQKNWQRWNEAVDNEDVEEYVEDEEGSLLFDYIAVENARRQLVDRELENIEDETIEEAYDNRYKDSESCDEDICIPEKNAYKLSPCVVIDKSSGTFARCNSECNLEPLSHMIGTWEVDVELGECAKFKLHDPSLALQTTSVHRVRFICSECFEANGGHLHIRQGSGHTLTCSQSGHHNNDIKNGLQTFSKAILNLSKTDDEERQRIFLTCLNSLLITSSPETSNSPPSLFATKVAMRLQNLDFDTFSEYSQIEDLEYRKIGEFLGNAIIII</sequence>
<dbReference type="AlphaFoldDB" id="A0A9N9A775"/>
<name>A0A9N9A775_9GLOM</name>
<organism evidence="2 3">
    <name type="scientific">Paraglomus occultum</name>
    <dbReference type="NCBI Taxonomy" id="144539"/>
    <lineage>
        <taxon>Eukaryota</taxon>
        <taxon>Fungi</taxon>
        <taxon>Fungi incertae sedis</taxon>
        <taxon>Mucoromycota</taxon>
        <taxon>Glomeromycotina</taxon>
        <taxon>Glomeromycetes</taxon>
        <taxon>Paraglomerales</taxon>
        <taxon>Paraglomeraceae</taxon>
        <taxon>Paraglomus</taxon>
    </lineage>
</organism>
<gene>
    <name evidence="2" type="ORF">POCULU_LOCUS3463</name>
</gene>
<evidence type="ECO:0000256" key="1">
    <source>
        <dbReference type="SAM" id="MobiDB-lite"/>
    </source>
</evidence>
<dbReference type="EMBL" id="CAJVPJ010000384">
    <property type="protein sequence ID" value="CAG8518883.1"/>
    <property type="molecule type" value="Genomic_DNA"/>
</dbReference>
<proteinExistence type="predicted"/>
<dbReference type="OrthoDB" id="2437814at2759"/>
<keyword evidence="3" id="KW-1185">Reference proteome</keyword>